<evidence type="ECO:0000256" key="4">
    <source>
        <dbReference type="ARBA" id="ARBA00023163"/>
    </source>
</evidence>
<dbReference type="SUPFAM" id="SSF46785">
    <property type="entry name" value="Winged helix' DNA-binding domain"/>
    <property type="match status" value="1"/>
</dbReference>
<reference evidence="5 6" key="1">
    <citation type="submission" date="2022-03" db="EMBL/GenBank/DDBJ databases">
        <title>Draft genome sequence of Furfurilactobacillus curtus JCM 31185.</title>
        <authorList>
            <person name="Suzuki S."/>
            <person name="Endo A."/>
            <person name="Kajikawa A."/>
        </authorList>
    </citation>
    <scope>NUCLEOTIDE SEQUENCE [LARGE SCALE GENOMIC DNA]</scope>
    <source>
        <strain evidence="5 6">JCM 31185</strain>
    </source>
</reference>
<keyword evidence="5" id="KW-0328">Glycosyltransferase</keyword>
<keyword evidence="4" id="KW-0804">Transcription</keyword>
<dbReference type="Pfam" id="PF03965">
    <property type="entry name" value="Penicillinase_R"/>
    <property type="match status" value="1"/>
</dbReference>
<sequence length="143" mass="15380">MEATVQLEISDAEWEVMRIVWTLGESTSRQISTILADKMGWKSATVKTLLGRLVKKGALATTKANQAFVYTPLVTEQAAMDTATHALFGHLCEMKVGATLASLVDDLTLSRTDIAQLQQLLATKAVDAPSEVACNCLPDGCQP</sequence>
<evidence type="ECO:0000313" key="6">
    <source>
        <dbReference type="Proteomes" id="UP001628078"/>
    </source>
</evidence>
<keyword evidence="5" id="KW-0808">Transferase</keyword>
<dbReference type="PIRSF" id="PIRSF019455">
    <property type="entry name" value="CopR_AtkY"/>
    <property type="match status" value="1"/>
</dbReference>
<dbReference type="NCBIfam" id="TIGR02698">
    <property type="entry name" value="CopY_TcrY"/>
    <property type="match status" value="1"/>
</dbReference>
<dbReference type="Gene3D" id="1.10.10.10">
    <property type="entry name" value="Winged helix-like DNA-binding domain superfamily/Winged helix DNA-binding domain"/>
    <property type="match status" value="1"/>
</dbReference>
<dbReference type="GO" id="GO:0016757">
    <property type="term" value="F:glycosyltransferase activity"/>
    <property type="evidence" value="ECO:0007669"/>
    <property type="project" value="UniProtKB-KW"/>
</dbReference>
<keyword evidence="6" id="KW-1185">Reference proteome</keyword>
<dbReference type="InterPro" id="IPR036390">
    <property type="entry name" value="WH_DNA-bd_sf"/>
</dbReference>
<organism evidence="5 6">
    <name type="scientific">Furfurilactobacillus curtus</name>
    <dbReference type="NCBI Taxonomy" id="1746200"/>
    <lineage>
        <taxon>Bacteria</taxon>
        <taxon>Bacillati</taxon>
        <taxon>Bacillota</taxon>
        <taxon>Bacilli</taxon>
        <taxon>Lactobacillales</taxon>
        <taxon>Lactobacillaceae</taxon>
        <taxon>Furfurilactobacillus</taxon>
    </lineage>
</organism>
<protein>
    <submittedName>
        <fullName evidence="5">Uracil phosphoribosyltransferase</fullName>
    </submittedName>
</protein>
<dbReference type="Proteomes" id="UP001628078">
    <property type="component" value="Unassembled WGS sequence"/>
</dbReference>
<evidence type="ECO:0000256" key="3">
    <source>
        <dbReference type="ARBA" id="ARBA00023125"/>
    </source>
</evidence>
<evidence type="ECO:0000256" key="1">
    <source>
        <dbReference type="ARBA" id="ARBA00011046"/>
    </source>
</evidence>
<accession>A0ABQ5JUQ9</accession>
<gene>
    <name evidence="5" type="primary">copR</name>
    <name evidence="5" type="ORF">JCM31185_18540</name>
</gene>
<keyword evidence="3" id="KW-0238">DNA-binding</keyword>
<dbReference type="EMBL" id="BQXO01000007">
    <property type="protein sequence ID" value="GKT06567.1"/>
    <property type="molecule type" value="Genomic_DNA"/>
</dbReference>
<comment type="similarity">
    <text evidence="1">Belongs to the BlaI transcriptional regulatory family.</text>
</comment>
<dbReference type="RefSeq" id="WP_407884821.1">
    <property type="nucleotide sequence ID" value="NZ_BQXO01000007.1"/>
</dbReference>
<dbReference type="InterPro" id="IPR005650">
    <property type="entry name" value="BlaI_family"/>
</dbReference>
<comment type="caution">
    <text evidence="5">The sequence shown here is derived from an EMBL/GenBank/DDBJ whole genome shotgun (WGS) entry which is preliminary data.</text>
</comment>
<keyword evidence="2" id="KW-0805">Transcription regulation</keyword>
<evidence type="ECO:0000256" key="2">
    <source>
        <dbReference type="ARBA" id="ARBA00023015"/>
    </source>
</evidence>
<evidence type="ECO:0000313" key="5">
    <source>
        <dbReference type="EMBL" id="GKT06567.1"/>
    </source>
</evidence>
<dbReference type="InterPro" id="IPR036388">
    <property type="entry name" value="WH-like_DNA-bd_sf"/>
</dbReference>
<proteinExistence type="inferred from homology"/>
<name>A0ABQ5JUQ9_9LACO</name>
<dbReference type="InterPro" id="IPR014071">
    <property type="entry name" value="Cu_transp_CopY/TcrY"/>
</dbReference>